<dbReference type="GO" id="GO:0015031">
    <property type="term" value="P:protein transport"/>
    <property type="evidence" value="ECO:0007669"/>
    <property type="project" value="UniProtKB-KW"/>
</dbReference>
<evidence type="ECO:0000256" key="6">
    <source>
        <dbReference type="ARBA" id="ARBA00022692"/>
    </source>
</evidence>
<comment type="subcellular location">
    <subcellularLocation>
        <location evidence="2">Endosome membrane</location>
        <topology evidence="2">Single-pass type II membrane protein</topology>
    </subcellularLocation>
    <subcellularLocation>
        <location evidence="1">Vacuole membrane</location>
        <topology evidence="1">Single-pass type II membrane protein</topology>
    </subcellularLocation>
</comment>
<comment type="function">
    <text evidence="13">Components of the endosome-vacuole trafficking pathway that regulates nutrient transport. May be involved in processes which determine whether plasma membrane proteins are degraded or routed to the plasma membrane.</text>
</comment>
<dbReference type="SUPFAM" id="SSF49899">
    <property type="entry name" value="Concanavalin A-like lectins/glucanases"/>
    <property type="match status" value="1"/>
</dbReference>
<dbReference type="SMART" id="SM00449">
    <property type="entry name" value="SPRY"/>
    <property type="match status" value="1"/>
</dbReference>
<dbReference type="EMBL" id="LT598465">
    <property type="protein sequence ID" value="SCU90567.1"/>
    <property type="molecule type" value="Genomic_DNA"/>
</dbReference>
<feature type="transmembrane region" description="Helical" evidence="15">
    <location>
        <begin position="56"/>
        <end position="78"/>
    </location>
</feature>
<evidence type="ECO:0000256" key="2">
    <source>
        <dbReference type="ARBA" id="ARBA00004639"/>
    </source>
</evidence>
<dbReference type="PROSITE" id="PS50188">
    <property type="entry name" value="B302_SPRY"/>
    <property type="match status" value="1"/>
</dbReference>
<dbReference type="OrthoDB" id="258495at2759"/>
<dbReference type="AlphaFoldDB" id="A0A1G4JK00"/>
<keyword evidence="10 15" id="KW-1133">Transmembrane helix</keyword>
<dbReference type="GO" id="GO:0010008">
    <property type="term" value="C:endosome membrane"/>
    <property type="evidence" value="ECO:0007669"/>
    <property type="project" value="UniProtKB-SubCell"/>
</dbReference>
<evidence type="ECO:0000256" key="13">
    <source>
        <dbReference type="ARBA" id="ARBA00025244"/>
    </source>
</evidence>
<evidence type="ECO:0000256" key="9">
    <source>
        <dbReference type="ARBA" id="ARBA00022968"/>
    </source>
</evidence>
<evidence type="ECO:0000256" key="5">
    <source>
        <dbReference type="ARBA" id="ARBA00022554"/>
    </source>
</evidence>
<sequence>MFAVAWPYKYFTVFCLGGLVGSNFVCGQVLPRHEDNIYESRPPYGDDFDNEFDVDLILFSVLFMVSCYFLLTIIYFCIKYLVRRYLTTGISLNGQGTTRILGPAVNARWPSALDDENVVRDKLAKMSPEEQFYYKQGEEFIRQNPPLVIPEAIGTDAEDPIINEQTLQFIEEEGAHAWEFQPNANLPNDTILVENRTEITFLNYNYDASVMANLPIPRINRIYYCEFKIFELNTAGSGNNQLSDSELISFGLCTSPYPYFRLPGRHHHSIAYDSSGGRRFNDSFEQAPELASLFPRCEKGDVIGIGYRSNSGTVFFTRNGKKLKEKSVGGHIKGWKLKYLYPIVGANLPCKVHVNFGTHGFVYIEANVKKWGYAKLNGIKLPPPSYEDYDQDVLVESNYEDDLSDNESVSTSEVGNVVDREGHLLPPPPGFEFSTSPSSVVGDEYTLNSLPAEPPSYISDDHESIEIQNSAPGAGDSREDGKSSHDDNDEAKKNAFVNQFL</sequence>
<evidence type="ECO:0000256" key="4">
    <source>
        <dbReference type="ARBA" id="ARBA00022448"/>
    </source>
</evidence>
<keyword evidence="9" id="KW-0735">Signal-anchor</keyword>
<evidence type="ECO:0000256" key="3">
    <source>
        <dbReference type="ARBA" id="ARBA00006990"/>
    </source>
</evidence>
<evidence type="ECO:0000256" key="10">
    <source>
        <dbReference type="ARBA" id="ARBA00022989"/>
    </source>
</evidence>
<evidence type="ECO:0000256" key="12">
    <source>
        <dbReference type="ARBA" id="ARBA00023180"/>
    </source>
</evidence>
<dbReference type="InterPro" id="IPR001870">
    <property type="entry name" value="B30.2/SPRY"/>
</dbReference>
<dbReference type="PANTHER" id="PTHR12864">
    <property type="entry name" value="RAN BINDING PROTEIN 9-RELATED"/>
    <property type="match status" value="1"/>
</dbReference>
<keyword evidence="7" id="KW-0967">Endosome</keyword>
<keyword evidence="8" id="KW-0653">Protein transport</keyword>
<dbReference type="InterPro" id="IPR013320">
    <property type="entry name" value="ConA-like_dom_sf"/>
</dbReference>
<evidence type="ECO:0000313" key="18">
    <source>
        <dbReference type="Proteomes" id="UP000191024"/>
    </source>
</evidence>
<dbReference type="FunFam" id="2.60.120.920:FF:000065">
    <property type="entry name" value="Ear1p"/>
    <property type="match status" value="1"/>
</dbReference>
<keyword evidence="6 15" id="KW-0812">Transmembrane</keyword>
<dbReference type="CDD" id="cd12910">
    <property type="entry name" value="SPRY_SSH4_like"/>
    <property type="match status" value="1"/>
</dbReference>
<dbReference type="STRING" id="1230905.A0A1G4JK00"/>
<name>A0A1G4JK00_9SACH</name>
<feature type="compositionally biased region" description="Basic and acidic residues" evidence="14">
    <location>
        <begin position="476"/>
        <end position="493"/>
    </location>
</feature>
<feature type="region of interest" description="Disordered" evidence="14">
    <location>
        <begin position="419"/>
        <end position="501"/>
    </location>
</feature>
<gene>
    <name evidence="17" type="ORF">LAMI_0E02652G</name>
</gene>
<dbReference type="InterPro" id="IPR050618">
    <property type="entry name" value="Ubq-SigPath_Reg"/>
</dbReference>
<protein>
    <submittedName>
        <fullName evidence="17">LAMI_0E02652g1_1</fullName>
    </submittedName>
</protein>
<evidence type="ECO:0000256" key="8">
    <source>
        <dbReference type="ARBA" id="ARBA00022927"/>
    </source>
</evidence>
<evidence type="ECO:0000256" key="11">
    <source>
        <dbReference type="ARBA" id="ARBA00023136"/>
    </source>
</evidence>
<evidence type="ECO:0000256" key="1">
    <source>
        <dbReference type="ARBA" id="ARBA00004576"/>
    </source>
</evidence>
<evidence type="ECO:0000256" key="7">
    <source>
        <dbReference type="ARBA" id="ARBA00022753"/>
    </source>
</evidence>
<dbReference type="InterPro" id="IPR003877">
    <property type="entry name" value="SPRY_dom"/>
</dbReference>
<evidence type="ECO:0000259" key="16">
    <source>
        <dbReference type="PROSITE" id="PS50188"/>
    </source>
</evidence>
<proteinExistence type="inferred from homology"/>
<dbReference type="Proteomes" id="UP000191024">
    <property type="component" value="Chromosome E"/>
</dbReference>
<feature type="domain" description="B30.2/SPRY" evidence="16">
    <location>
        <begin position="157"/>
        <end position="361"/>
    </location>
</feature>
<keyword evidence="12" id="KW-0325">Glycoprotein</keyword>
<evidence type="ECO:0000256" key="15">
    <source>
        <dbReference type="SAM" id="Phobius"/>
    </source>
</evidence>
<evidence type="ECO:0000256" key="14">
    <source>
        <dbReference type="SAM" id="MobiDB-lite"/>
    </source>
</evidence>
<dbReference type="GO" id="GO:0005774">
    <property type="term" value="C:vacuolar membrane"/>
    <property type="evidence" value="ECO:0007669"/>
    <property type="project" value="UniProtKB-SubCell"/>
</dbReference>
<reference evidence="17 18" key="1">
    <citation type="submission" date="2016-03" db="EMBL/GenBank/DDBJ databases">
        <authorList>
            <person name="Devillers H."/>
        </authorList>
    </citation>
    <scope>NUCLEOTIDE SEQUENCE [LARGE SCALE GENOMIC DNA]</scope>
    <source>
        <strain evidence="17">CBS 11717</strain>
    </source>
</reference>
<keyword evidence="18" id="KW-1185">Reference proteome</keyword>
<dbReference type="InterPro" id="IPR043136">
    <property type="entry name" value="B30.2/SPRY_sf"/>
</dbReference>
<dbReference type="Gene3D" id="2.60.120.920">
    <property type="match status" value="1"/>
</dbReference>
<keyword evidence="11 15" id="KW-0472">Membrane</keyword>
<dbReference type="InterPro" id="IPR035780">
    <property type="entry name" value="SPRY_Ssh4-like"/>
</dbReference>
<evidence type="ECO:0000313" key="17">
    <source>
        <dbReference type="EMBL" id="SCU90567.1"/>
    </source>
</evidence>
<dbReference type="Pfam" id="PF00622">
    <property type="entry name" value="SPRY"/>
    <property type="match status" value="1"/>
</dbReference>
<comment type="similarity">
    <text evidence="3">Belongs to the SSH4 family.</text>
</comment>
<accession>A0A1G4JK00</accession>
<keyword evidence="5" id="KW-0926">Vacuole</keyword>
<keyword evidence="4" id="KW-0813">Transport</keyword>
<organism evidence="17 18">
    <name type="scientific">Lachancea mirantina</name>
    <dbReference type="NCBI Taxonomy" id="1230905"/>
    <lineage>
        <taxon>Eukaryota</taxon>
        <taxon>Fungi</taxon>
        <taxon>Dikarya</taxon>
        <taxon>Ascomycota</taxon>
        <taxon>Saccharomycotina</taxon>
        <taxon>Saccharomycetes</taxon>
        <taxon>Saccharomycetales</taxon>
        <taxon>Saccharomycetaceae</taxon>
        <taxon>Lachancea</taxon>
    </lineage>
</organism>